<evidence type="ECO:0000313" key="1">
    <source>
        <dbReference type="EMBL" id="TCK83492.1"/>
    </source>
</evidence>
<name>A0A4R1LX59_9SPHI</name>
<dbReference type="AlphaFoldDB" id="A0A4R1LX59"/>
<reference evidence="1 2" key="1">
    <citation type="submission" date="2019-03" db="EMBL/GenBank/DDBJ databases">
        <title>Genomic Encyclopedia of Archaeal and Bacterial Type Strains, Phase II (KMG-II): from individual species to whole genera.</title>
        <authorList>
            <person name="Goeker M."/>
        </authorList>
    </citation>
    <scope>NUCLEOTIDE SEQUENCE [LARGE SCALE GENOMIC DNA]</scope>
    <source>
        <strain evidence="1 2">DSM 22554</strain>
    </source>
</reference>
<dbReference type="EMBL" id="SMGO01000002">
    <property type="protein sequence ID" value="TCK83492.1"/>
    <property type="molecule type" value="Genomic_DNA"/>
</dbReference>
<evidence type="ECO:0008006" key="3">
    <source>
        <dbReference type="Google" id="ProtNLM"/>
    </source>
</evidence>
<gene>
    <name evidence="1" type="ORF">C8N28_2093</name>
</gene>
<comment type="caution">
    <text evidence="1">The sequence shown here is derived from an EMBL/GenBank/DDBJ whole genome shotgun (WGS) entry which is preliminary data.</text>
</comment>
<sequence>MNIYEIDSDEVINAIVVSGSITYKEAIEKLVPLISKTEFQRKLQDKKFYEKLERDIVDGCIMPSLTIAFVDKTISKASKKDDIAAYFEKNHKKSFVLDGIQRLNTLSRVSDSKEIDLERKLYLNIVFSDSVDKLLYRMITLNNGQKPMTPRHQVEVMMANVFDFKELGIEVQTEKERAVKMKMNSFNKSDFVQAYLAYMADSPMVDNKKIIQDKMDELIVSKIVSAEKVDKDSTFENVIKAIAKFQVSPISLKWLKQANNLVGFAVGMKTSFKTIQELSVDQFENSIKTFDQAFSDFNPSKIKLGKLRRELSYDYFKNYSKLRELDSLELLEYFSELTND</sequence>
<dbReference type="OrthoDB" id="5077820at2"/>
<proteinExistence type="predicted"/>
<evidence type="ECO:0000313" key="2">
    <source>
        <dbReference type="Proteomes" id="UP000294616"/>
    </source>
</evidence>
<dbReference type="RefSeq" id="WP_132224520.1">
    <property type="nucleotide sequence ID" value="NZ_SMGO01000002.1"/>
</dbReference>
<organism evidence="1 2">
    <name type="scientific">Albibacterium bauzanense</name>
    <dbReference type="NCBI Taxonomy" id="653929"/>
    <lineage>
        <taxon>Bacteria</taxon>
        <taxon>Pseudomonadati</taxon>
        <taxon>Bacteroidota</taxon>
        <taxon>Sphingobacteriia</taxon>
        <taxon>Sphingobacteriales</taxon>
        <taxon>Sphingobacteriaceae</taxon>
        <taxon>Albibacterium</taxon>
    </lineage>
</organism>
<accession>A0A4R1LX59</accession>
<dbReference type="Proteomes" id="UP000294616">
    <property type="component" value="Unassembled WGS sequence"/>
</dbReference>
<keyword evidence="2" id="KW-1185">Reference proteome</keyword>
<protein>
    <recommendedName>
        <fullName evidence="3">DUF262 domain-containing protein</fullName>
    </recommendedName>
</protein>